<protein>
    <recommendedName>
        <fullName evidence="1">DUF6533 domain-containing protein</fullName>
    </recommendedName>
</protein>
<dbReference type="OrthoDB" id="3038503at2759"/>
<dbReference type="EMBL" id="KN835139">
    <property type="protein sequence ID" value="KIK48259.1"/>
    <property type="molecule type" value="Genomic_DNA"/>
</dbReference>
<organism evidence="2 3">
    <name type="scientific">Suillus luteus UH-Slu-Lm8-n1</name>
    <dbReference type="NCBI Taxonomy" id="930992"/>
    <lineage>
        <taxon>Eukaryota</taxon>
        <taxon>Fungi</taxon>
        <taxon>Dikarya</taxon>
        <taxon>Basidiomycota</taxon>
        <taxon>Agaricomycotina</taxon>
        <taxon>Agaricomycetes</taxon>
        <taxon>Agaricomycetidae</taxon>
        <taxon>Boletales</taxon>
        <taxon>Suillineae</taxon>
        <taxon>Suillaceae</taxon>
        <taxon>Suillus</taxon>
    </lineage>
</organism>
<evidence type="ECO:0000259" key="1">
    <source>
        <dbReference type="Pfam" id="PF20151"/>
    </source>
</evidence>
<feature type="domain" description="DUF6533" evidence="1">
    <location>
        <begin position="28"/>
        <end position="73"/>
    </location>
</feature>
<dbReference type="Proteomes" id="UP000054485">
    <property type="component" value="Unassembled WGS sequence"/>
</dbReference>
<dbReference type="AlphaFoldDB" id="A0A0D0BEP8"/>
<sequence length="151" mass="17585">MVVSSAMTVVSNDPSWWPVISLNRIGSYFIVASSAGVMYDWALTFGQEVELVWRQRWSLMTVMYLGVRYSGILYAMHYNDHHTTLDECHCRCNDWHHHDRSVIRHVSGIPKDADISRCRLRGCQKCHLSDDRNINDSYFRGGVYSLWHISM</sequence>
<proteinExistence type="predicted"/>
<gene>
    <name evidence="2" type="ORF">CY34DRAFT_703116</name>
</gene>
<reference evidence="3" key="2">
    <citation type="submission" date="2015-01" db="EMBL/GenBank/DDBJ databases">
        <title>Evolutionary Origins and Diversification of the Mycorrhizal Mutualists.</title>
        <authorList>
            <consortium name="DOE Joint Genome Institute"/>
            <consortium name="Mycorrhizal Genomics Consortium"/>
            <person name="Kohler A."/>
            <person name="Kuo A."/>
            <person name="Nagy L.G."/>
            <person name="Floudas D."/>
            <person name="Copeland A."/>
            <person name="Barry K.W."/>
            <person name="Cichocki N."/>
            <person name="Veneault-Fourrey C."/>
            <person name="LaButti K."/>
            <person name="Lindquist E.A."/>
            <person name="Lipzen A."/>
            <person name="Lundell T."/>
            <person name="Morin E."/>
            <person name="Murat C."/>
            <person name="Riley R."/>
            <person name="Ohm R."/>
            <person name="Sun H."/>
            <person name="Tunlid A."/>
            <person name="Henrissat B."/>
            <person name="Grigoriev I.V."/>
            <person name="Hibbett D.S."/>
            <person name="Martin F."/>
        </authorList>
    </citation>
    <scope>NUCLEOTIDE SEQUENCE [LARGE SCALE GENOMIC DNA]</scope>
    <source>
        <strain evidence="3">UH-Slu-Lm8-n1</strain>
    </source>
</reference>
<dbReference type="HOGENOM" id="CLU_1732691_0_0_1"/>
<dbReference type="Pfam" id="PF20151">
    <property type="entry name" value="DUF6533"/>
    <property type="match status" value="1"/>
</dbReference>
<name>A0A0D0BEP8_9AGAM</name>
<keyword evidence="3" id="KW-1185">Reference proteome</keyword>
<evidence type="ECO:0000313" key="3">
    <source>
        <dbReference type="Proteomes" id="UP000054485"/>
    </source>
</evidence>
<dbReference type="InParanoid" id="A0A0D0BEP8"/>
<dbReference type="InterPro" id="IPR045340">
    <property type="entry name" value="DUF6533"/>
</dbReference>
<accession>A0A0D0BEP8</accession>
<evidence type="ECO:0000313" key="2">
    <source>
        <dbReference type="EMBL" id="KIK48259.1"/>
    </source>
</evidence>
<reference evidence="2 3" key="1">
    <citation type="submission" date="2014-04" db="EMBL/GenBank/DDBJ databases">
        <authorList>
            <consortium name="DOE Joint Genome Institute"/>
            <person name="Kuo A."/>
            <person name="Ruytinx J."/>
            <person name="Rineau F."/>
            <person name="Colpaert J."/>
            <person name="Kohler A."/>
            <person name="Nagy L.G."/>
            <person name="Floudas D."/>
            <person name="Copeland A."/>
            <person name="Barry K.W."/>
            <person name="Cichocki N."/>
            <person name="Veneault-Fourrey C."/>
            <person name="LaButti K."/>
            <person name="Lindquist E.A."/>
            <person name="Lipzen A."/>
            <person name="Lundell T."/>
            <person name="Morin E."/>
            <person name="Murat C."/>
            <person name="Sun H."/>
            <person name="Tunlid A."/>
            <person name="Henrissat B."/>
            <person name="Grigoriev I.V."/>
            <person name="Hibbett D.S."/>
            <person name="Martin F."/>
            <person name="Nordberg H.P."/>
            <person name="Cantor M.N."/>
            <person name="Hua S.X."/>
        </authorList>
    </citation>
    <scope>NUCLEOTIDE SEQUENCE [LARGE SCALE GENOMIC DNA]</scope>
    <source>
        <strain evidence="2 3">UH-Slu-Lm8-n1</strain>
    </source>
</reference>